<accession>A0A6G1JQL8</accession>
<organism evidence="1 2">
    <name type="scientific">Pleomassaria siparia CBS 279.74</name>
    <dbReference type="NCBI Taxonomy" id="1314801"/>
    <lineage>
        <taxon>Eukaryota</taxon>
        <taxon>Fungi</taxon>
        <taxon>Dikarya</taxon>
        <taxon>Ascomycota</taxon>
        <taxon>Pezizomycotina</taxon>
        <taxon>Dothideomycetes</taxon>
        <taxon>Pleosporomycetidae</taxon>
        <taxon>Pleosporales</taxon>
        <taxon>Pleomassariaceae</taxon>
        <taxon>Pleomassaria</taxon>
    </lineage>
</organism>
<sequence>MARLLPSFAARTIGPHPLLVNRLSPVPALSAEQKREFLENYIFHTEVKAWQSKAATLIYRYTGTRLQLLCWMLDKHYDGELCLGSFIPVLMTTNSRPITTPTLSTTPADRWTSSADILDWEPAFNNIPSVTNFLLAKFKAAYPHAPFG</sequence>
<reference evidence="1" key="1">
    <citation type="journal article" date="2020" name="Stud. Mycol.">
        <title>101 Dothideomycetes genomes: a test case for predicting lifestyles and emergence of pathogens.</title>
        <authorList>
            <person name="Haridas S."/>
            <person name="Albert R."/>
            <person name="Binder M."/>
            <person name="Bloem J."/>
            <person name="Labutti K."/>
            <person name="Salamov A."/>
            <person name="Andreopoulos B."/>
            <person name="Baker S."/>
            <person name="Barry K."/>
            <person name="Bills G."/>
            <person name="Bluhm B."/>
            <person name="Cannon C."/>
            <person name="Castanera R."/>
            <person name="Culley D."/>
            <person name="Daum C."/>
            <person name="Ezra D."/>
            <person name="Gonzalez J."/>
            <person name="Henrissat B."/>
            <person name="Kuo A."/>
            <person name="Liang C."/>
            <person name="Lipzen A."/>
            <person name="Lutzoni F."/>
            <person name="Magnuson J."/>
            <person name="Mondo S."/>
            <person name="Nolan M."/>
            <person name="Ohm R."/>
            <person name="Pangilinan J."/>
            <person name="Park H.-J."/>
            <person name="Ramirez L."/>
            <person name="Alfaro M."/>
            <person name="Sun H."/>
            <person name="Tritt A."/>
            <person name="Yoshinaga Y."/>
            <person name="Zwiers L.-H."/>
            <person name="Turgeon B."/>
            <person name="Goodwin S."/>
            <person name="Spatafora J."/>
            <person name="Crous P."/>
            <person name="Grigoriev I."/>
        </authorList>
    </citation>
    <scope>NUCLEOTIDE SEQUENCE</scope>
    <source>
        <strain evidence="1">CBS 279.74</strain>
    </source>
</reference>
<keyword evidence="2" id="KW-1185">Reference proteome</keyword>
<evidence type="ECO:0000313" key="1">
    <source>
        <dbReference type="EMBL" id="KAF2702525.1"/>
    </source>
</evidence>
<protein>
    <submittedName>
        <fullName evidence="1">Uncharacterized protein</fullName>
    </submittedName>
</protein>
<dbReference type="EMBL" id="MU005816">
    <property type="protein sequence ID" value="KAF2702525.1"/>
    <property type="molecule type" value="Genomic_DNA"/>
</dbReference>
<gene>
    <name evidence="1" type="ORF">K504DRAFT_508947</name>
</gene>
<proteinExistence type="predicted"/>
<dbReference type="AlphaFoldDB" id="A0A6G1JQL8"/>
<dbReference type="Proteomes" id="UP000799428">
    <property type="component" value="Unassembled WGS sequence"/>
</dbReference>
<evidence type="ECO:0000313" key="2">
    <source>
        <dbReference type="Proteomes" id="UP000799428"/>
    </source>
</evidence>
<name>A0A6G1JQL8_9PLEO</name>